<feature type="region of interest" description="Disordered" evidence="1">
    <location>
        <begin position="47"/>
        <end position="77"/>
    </location>
</feature>
<keyword evidence="3" id="KW-1185">Reference proteome</keyword>
<dbReference type="EMBL" id="LXQA010876340">
    <property type="protein sequence ID" value="MCI75158.1"/>
    <property type="molecule type" value="Genomic_DNA"/>
</dbReference>
<dbReference type="Proteomes" id="UP000265520">
    <property type="component" value="Unassembled WGS sequence"/>
</dbReference>
<name>A0A392UQM8_9FABA</name>
<accession>A0A392UQM8</accession>
<evidence type="ECO:0000256" key="1">
    <source>
        <dbReference type="SAM" id="MobiDB-lite"/>
    </source>
</evidence>
<evidence type="ECO:0000313" key="3">
    <source>
        <dbReference type="Proteomes" id="UP000265520"/>
    </source>
</evidence>
<dbReference type="AlphaFoldDB" id="A0A392UQM8"/>
<sequence>ALNAVSFGHHRVRARVASFDRNDMVARRSSGTAKYGLLQEGEGLVKEDGNHKFTKPTMHKGDDDRNVTSGSKANNGD</sequence>
<feature type="non-terminal residue" evidence="2">
    <location>
        <position position="1"/>
    </location>
</feature>
<evidence type="ECO:0000313" key="2">
    <source>
        <dbReference type="EMBL" id="MCI75158.1"/>
    </source>
</evidence>
<organism evidence="2 3">
    <name type="scientific">Trifolium medium</name>
    <dbReference type="NCBI Taxonomy" id="97028"/>
    <lineage>
        <taxon>Eukaryota</taxon>
        <taxon>Viridiplantae</taxon>
        <taxon>Streptophyta</taxon>
        <taxon>Embryophyta</taxon>
        <taxon>Tracheophyta</taxon>
        <taxon>Spermatophyta</taxon>
        <taxon>Magnoliopsida</taxon>
        <taxon>eudicotyledons</taxon>
        <taxon>Gunneridae</taxon>
        <taxon>Pentapetalae</taxon>
        <taxon>rosids</taxon>
        <taxon>fabids</taxon>
        <taxon>Fabales</taxon>
        <taxon>Fabaceae</taxon>
        <taxon>Papilionoideae</taxon>
        <taxon>50 kb inversion clade</taxon>
        <taxon>NPAAA clade</taxon>
        <taxon>Hologalegina</taxon>
        <taxon>IRL clade</taxon>
        <taxon>Trifolieae</taxon>
        <taxon>Trifolium</taxon>
    </lineage>
</organism>
<comment type="caution">
    <text evidence="2">The sequence shown here is derived from an EMBL/GenBank/DDBJ whole genome shotgun (WGS) entry which is preliminary data.</text>
</comment>
<proteinExistence type="predicted"/>
<feature type="non-terminal residue" evidence="2">
    <location>
        <position position="77"/>
    </location>
</feature>
<reference evidence="2 3" key="1">
    <citation type="journal article" date="2018" name="Front. Plant Sci.">
        <title>Red Clover (Trifolium pratense) and Zigzag Clover (T. medium) - A Picture of Genomic Similarities and Differences.</title>
        <authorList>
            <person name="Dluhosova J."/>
            <person name="Istvanek J."/>
            <person name="Nedelnik J."/>
            <person name="Repkova J."/>
        </authorList>
    </citation>
    <scope>NUCLEOTIDE SEQUENCE [LARGE SCALE GENOMIC DNA]</scope>
    <source>
        <strain evidence="3">cv. 10/8</strain>
        <tissue evidence="2">Leaf</tissue>
    </source>
</reference>
<feature type="compositionally biased region" description="Polar residues" evidence="1">
    <location>
        <begin position="67"/>
        <end position="77"/>
    </location>
</feature>
<protein>
    <submittedName>
        <fullName evidence="2">Uncharacterized protein</fullName>
    </submittedName>
</protein>